<accession>D9IC82</accession>
<gene>
    <name evidence="1" type="ORF">RB16p021</name>
</gene>
<dbReference type="GeneID" id="9712762"/>
<sequence length="103" mass="11975">MKTDISMKFPRLHADLIADLILKTPREQIPLHVDYDYLCEFVEAVENTKRLEQSIYNCGLRQFGMQMLSNEEISEFDITPRVALALAGFMEEYKRIRNVTSSS</sequence>
<protein>
    <submittedName>
        <fullName evidence="1">Conserved hypothetical phage protein</fullName>
    </submittedName>
</protein>
<dbReference type="Proteomes" id="UP000001091">
    <property type="component" value="Segment"/>
</dbReference>
<organismHost>
    <name type="scientific">Escherichia coli</name>
    <dbReference type="NCBI Taxonomy" id="562"/>
</organismHost>
<dbReference type="RefSeq" id="YP_003858321.1">
    <property type="nucleotide sequence ID" value="NC_014467.1"/>
</dbReference>
<proteinExistence type="predicted"/>
<dbReference type="KEGG" id="vg:9712762"/>
<name>D9IC82_BPRB1</name>
<organism evidence="1 2">
    <name type="scientific">Escherichia phage RB16</name>
    <dbReference type="NCBI Taxonomy" id="2681599"/>
    <lineage>
        <taxon>Viruses</taxon>
        <taxon>Duplodnaviria</taxon>
        <taxon>Heunggongvirae</taxon>
        <taxon>Uroviricota</taxon>
        <taxon>Caudoviricetes</taxon>
        <taxon>Pantevenvirales</taxon>
        <taxon>Straboviridae</taxon>
        <taxon>Pseudotevenvirus</taxon>
        <taxon>Pseudotevenvirus RB16</taxon>
    </lineage>
</organism>
<keyword evidence="2" id="KW-1185">Reference proteome</keyword>
<reference evidence="1 2" key="1">
    <citation type="journal article" date="2010" name="Virol. J.">
        <title>Genomes of the T4-related bacteriophages as windows on microbial genome evolution.</title>
        <authorList>
            <person name="Petrov V.M."/>
            <person name="Ratnayaka S."/>
            <person name="Nolan J.M."/>
            <person name="Miller E.S."/>
            <person name="Karam J.D."/>
        </authorList>
    </citation>
    <scope>NUCLEOTIDE SEQUENCE [LARGE SCALE GENOMIC DNA]</scope>
</reference>
<dbReference type="EMBL" id="HM134276">
    <property type="protein sequence ID" value="ADJ55325.1"/>
    <property type="molecule type" value="Genomic_DNA"/>
</dbReference>
<evidence type="ECO:0000313" key="1">
    <source>
        <dbReference type="EMBL" id="ADJ55325.1"/>
    </source>
</evidence>
<evidence type="ECO:0000313" key="2">
    <source>
        <dbReference type="Proteomes" id="UP000001091"/>
    </source>
</evidence>